<evidence type="ECO:0000256" key="6">
    <source>
        <dbReference type="SAM" id="Phobius"/>
    </source>
</evidence>
<dbReference type="SUPFAM" id="SSF118215">
    <property type="entry name" value="Proton glutamate symport protein"/>
    <property type="match status" value="1"/>
</dbReference>
<organism evidence="7 8">
    <name type="scientific">Neomoorella stamsii</name>
    <dbReference type="NCBI Taxonomy" id="1266720"/>
    <lineage>
        <taxon>Bacteria</taxon>
        <taxon>Bacillati</taxon>
        <taxon>Bacillota</taxon>
        <taxon>Clostridia</taxon>
        <taxon>Neomoorellales</taxon>
        <taxon>Neomoorellaceae</taxon>
        <taxon>Neomoorella</taxon>
    </lineage>
</organism>
<dbReference type="InterPro" id="IPR036458">
    <property type="entry name" value="Na:dicarbo_symporter_sf"/>
</dbReference>
<comment type="caution">
    <text evidence="7">The sequence shown here is derived from an EMBL/GenBank/DDBJ whole genome shotgun (WGS) entry which is preliminary data.</text>
</comment>
<evidence type="ECO:0000256" key="4">
    <source>
        <dbReference type="ARBA" id="ARBA00022989"/>
    </source>
</evidence>
<dbReference type="Proteomes" id="UP000239430">
    <property type="component" value="Unassembled WGS sequence"/>
</dbReference>
<evidence type="ECO:0000256" key="2">
    <source>
        <dbReference type="ARBA" id="ARBA00022448"/>
    </source>
</evidence>
<dbReference type="Gene3D" id="1.10.3860.10">
    <property type="entry name" value="Sodium:dicarboxylate symporter"/>
    <property type="match status" value="1"/>
</dbReference>
<keyword evidence="8" id="KW-1185">Reference proteome</keyword>
<dbReference type="EMBL" id="PVXL01000049">
    <property type="protein sequence ID" value="PRR71888.1"/>
    <property type="molecule type" value="Genomic_DNA"/>
</dbReference>
<evidence type="ECO:0000313" key="8">
    <source>
        <dbReference type="Proteomes" id="UP000239430"/>
    </source>
</evidence>
<reference evidence="7 8" key="1">
    <citation type="submission" date="2018-03" db="EMBL/GenBank/DDBJ databases">
        <title>Genome sequence of Moorella stamsii DSM 26217.</title>
        <authorList>
            <person name="Poehlein A."/>
            <person name="Daniel R."/>
        </authorList>
    </citation>
    <scope>NUCLEOTIDE SEQUENCE [LARGE SCALE GENOMIC DNA]</scope>
    <source>
        <strain evidence="8">DSM 26217</strain>
    </source>
</reference>
<keyword evidence="2" id="KW-0813">Transport</keyword>
<keyword evidence="5 6" id="KW-0472">Membrane</keyword>
<name>A0A9X7J1S8_9FIRM</name>
<accession>A0A9X7J1S8</accession>
<proteinExistence type="predicted"/>
<sequence length="114" mass="11634">MDGASIYLGIAAIFISEVFGMHLGLNQQLTIILMAILASVGSVGVPGAALIVMTMVFQSVGLPMEGIALVAGVDRILDMARTPLNILGDAVGAVVVAKSEGELVKPGTKISAKK</sequence>
<evidence type="ECO:0000313" key="7">
    <source>
        <dbReference type="EMBL" id="PRR71888.1"/>
    </source>
</evidence>
<dbReference type="InterPro" id="IPR001991">
    <property type="entry name" value="Na-dicarboxylate_symporter"/>
</dbReference>
<dbReference type="GO" id="GO:0015293">
    <property type="term" value="F:symporter activity"/>
    <property type="evidence" value="ECO:0007669"/>
    <property type="project" value="InterPro"/>
</dbReference>
<keyword evidence="4 6" id="KW-1133">Transmembrane helix</keyword>
<dbReference type="InterPro" id="IPR050746">
    <property type="entry name" value="DAACS"/>
</dbReference>
<comment type="subcellular location">
    <subcellularLocation>
        <location evidence="1">Membrane</location>
        <topology evidence="1">Multi-pass membrane protein</topology>
    </subcellularLocation>
</comment>
<evidence type="ECO:0000256" key="3">
    <source>
        <dbReference type="ARBA" id="ARBA00022692"/>
    </source>
</evidence>
<keyword evidence="3 6" id="KW-0812">Transmembrane</keyword>
<evidence type="ECO:0000256" key="5">
    <source>
        <dbReference type="ARBA" id="ARBA00023136"/>
    </source>
</evidence>
<gene>
    <name evidence="7" type="primary">gltP</name>
    <name evidence="7" type="ORF">MOST_22140</name>
</gene>
<dbReference type="GO" id="GO:0016020">
    <property type="term" value="C:membrane"/>
    <property type="evidence" value="ECO:0007669"/>
    <property type="project" value="UniProtKB-SubCell"/>
</dbReference>
<dbReference type="Pfam" id="PF00375">
    <property type="entry name" value="SDF"/>
    <property type="match status" value="1"/>
</dbReference>
<dbReference type="PANTHER" id="PTHR11958:SF63">
    <property type="entry name" value="AMINO ACID TRANSPORTER"/>
    <property type="match status" value="1"/>
</dbReference>
<protein>
    <submittedName>
        <fullName evidence="7">Proton glutamate symport protein</fullName>
    </submittedName>
</protein>
<feature type="transmembrane region" description="Helical" evidence="6">
    <location>
        <begin position="6"/>
        <end position="25"/>
    </location>
</feature>
<feature type="transmembrane region" description="Helical" evidence="6">
    <location>
        <begin position="32"/>
        <end position="57"/>
    </location>
</feature>
<dbReference type="PANTHER" id="PTHR11958">
    <property type="entry name" value="SODIUM/DICARBOXYLATE SYMPORTER-RELATED"/>
    <property type="match status" value="1"/>
</dbReference>
<dbReference type="AlphaFoldDB" id="A0A9X7J1S8"/>
<evidence type="ECO:0000256" key="1">
    <source>
        <dbReference type="ARBA" id="ARBA00004141"/>
    </source>
</evidence>